<evidence type="ECO:0000313" key="3">
    <source>
        <dbReference type="Proteomes" id="UP000095229"/>
    </source>
</evidence>
<proteinExistence type="predicted"/>
<dbReference type="AlphaFoldDB" id="A0A1E5JPY7"/>
<name>A0A1E5JPY7_9GAMM</name>
<sequence length="164" mass="18661">MMKITSLLLGMVLTGYAFADNPKEIATHKVSLAGLQPGEGRFIRSDVFENNKFQSGSYFCAGADSVLYDMQYVFSKSREPFHVEHLIKFSICQDETMAQCQEFATDKYLTFRNLDGYLRNDSSKSTVDVSPLKVVYQPCEPNEDMDELVKRSIHENDRRFSSVG</sequence>
<reference evidence="2 3" key="1">
    <citation type="submission" date="2016-02" db="EMBL/GenBank/DDBJ databases">
        <title>Secondary metabolites in Legionella.</title>
        <authorList>
            <person name="Tobias N.J."/>
            <person name="Bode H.B."/>
        </authorList>
    </citation>
    <scope>NUCLEOTIDE SEQUENCE [LARGE SCALE GENOMIC DNA]</scope>
    <source>
        <strain evidence="2 3">DSM 19216</strain>
    </source>
</reference>
<protein>
    <submittedName>
        <fullName evidence="2">Uncharacterized protein</fullName>
    </submittedName>
</protein>
<feature type="chain" id="PRO_5009179675" evidence="1">
    <location>
        <begin position="20"/>
        <end position="164"/>
    </location>
</feature>
<feature type="signal peptide" evidence="1">
    <location>
        <begin position="1"/>
        <end position="19"/>
    </location>
</feature>
<keyword evidence="1" id="KW-0732">Signal</keyword>
<accession>A0A1E5JPY7</accession>
<gene>
    <name evidence="2" type="ORF">lpari_02381</name>
</gene>
<keyword evidence="3" id="KW-1185">Reference proteome</keyword>
<evidence type="ECO:0000313" key="2">
    <source>
        <dbReference type="EMBL" id="OEH46594.1"/>
    </source>
</evidence>
<dbReference type="Proteomes" id="UP000095229">
    <property type="component" value="Unassembled WGS sequence"/>
</dbReference>
<dbReference type="RefSeq" id="WP_058516799.1">
    <property type="nucleotide sequence ID" value="NZ_CAAAIE010000002.1"/>
</dbReference>
<dbReference type="PATRIC" id="fig|45071.6.peg.969"/>
<evidence type="ECO:0000256" key="1">
    <source>
        <dbReference type="SAM" id="SignalP"/>
    </source>
</evidence>
<comment type="caution">
    <text evidence="2">The sequence shown here is derived from an EMBL/GenBank/DDBJ whole genome shotgun (WGS) entry which is preliminary data.</text>
</comment>
<dbReference type="OrthoDB" id="5640330at2"/>
<organism evidence="2 3">
    <name type="scientific">Legionella parisiensis</name>
    <dbReference type="NCBI Taxonomy" id="45071"/>
    <lineage>
        <taxon>Bacteria</taxon>
        <taxon>Pseudomonadati</taxon>
        <taxon>Pseudomonadota</taxon>
        <taxon>Gammaproteobacteria</taxon>
        <taxon>Legionellales</taxon>
        <taxon>Legionellaceae</taxon>
        <taxon>Legionella</taxon>
    </lineage>
</organism>
<dbReference type="EMBL" id="LSOG01000064">
    <property type="protein sequence ID" value="OEH46594.1"/>
    <property type="molecule type" value="Genomic_DNA"/>
</dbReference>